<feature type="transmembrane region" description="Helical" evidence="1">
    <location>
        <begin position="112"/>
        <end position="137"/>
    </location>
</feature>
<keyword evidence="1" id="KW-0812">Transmembrane</keyword>
<dbReference type="AlphaFoldDB" id="A0A1I1ICP8"/>
<reference evidence="3" key="1">
    <citation type="submission" date="2016-10" db="EMBL/GenBank/DDBJ databases">
        <authorList>
            <person name="Varghese N."/>
            <person name="Submissions S."/>
        </authorList>
    </citation>
    <scope>NUCLEOTIDE SEQUENCE [LARGE SCALE GENOMIC DNA]</scope>
    <source>
        <strain evidence="3">DSM 13078</strain>
    </source>
</reference>
<dbReference type="OrthoDB" id="206202at2157"/>
<gene>
    <name evidence="2" type="ORF">SAMN05444422_10759</name>
</gene>
<name>A0A1I1ICP8_NATHA</name>
<protein>
    <submittedName>
        <fullName evidence="2">Uncharacterized protein</fullName>
    </submittedName>
</protein>
<keyword evidence="3" id="KW-1185">Reference proteome</keyword>
<feature type="transmembrane region" description="Helical" evidence="1">
    <location>
        <begin position="149"/>
        <end position="173"/>
    </location>
</feature>
<dbReference type="Proteomes" id="UP000199161">
    <property type="component" value="Unassembled WGS sequence"/>
</dbReference>
<sequence>MWPSDLYTSSRAPSLVTVGEPAPGGAVDLVDLFHAVDPLVRVVGGAVGTLLVALVVLGLLQEYGQQSVRKARHSPVISICIGLPATLVITALASTGALMVGSSLGTFFGIPLVIFGSFVLPALTAFGFVAVGTAIAARLGRDQLCAGSVAGSLLAGFGALSLPVAIVLTGLAASLGVGAGIRVLIGAGGASQPDDRTVPPANKI</sequence>
<dbReference type="EMBL" id="FOKW01000007">
    <property type="protein sequence ID" value="SFC33442.1"/>
    <property type="molecule type" value="Genomic_DNA"/>
</dbReference>
<evidence type="ECO:0000313" key="3">
    <source>
        <dbReference type="Proteomes" id="UP000199161"/>
    </source>
</evidence>
<evidence type="ECO:0000256" key="1">
    <source>
        <dbReference type="SAM" id="Phobius"/>
    </source>
</evidence>
<evidence type="ECO:0000313" key="2">
    <source>
        <dbReference type="EMBL" id="SFC33442.1"/>
    </source>
</evidence>
<keyword evidence="1" id="KW-1133">Transmembrane helix</keyword>
<accession>A0A1I1ICP8</accession>
<organism evidence="2 3">
    <name type="scientific">Natronobacterium haloterrestre</name>
    <name type="common">Halobiforma haloterrestris</name>
    <dbReference type="NCBI Taxonomy" id="148448"/>
    <lineage>
        <taxon>Archaea</taxon>
        <taxon>Methanobacteriati</taxon>
        <taxon>Methanobacteriota</taxon>
        <taxon>Stenosarchaea group</taxon>
        <taxon>Halobacteria</taxon>
        <taxon>Halobacteriales</taxon>
        <taxon>Natrialbaceae</taxon>
        <taxon>Natronobacterium</taxon>
    </lineage>
</organism>
<proteinExistence type="predicted"/>
<feature type="transmembrane region" description="Helical" evidence="1">
    <location>
        <begin position="76"/>
        <end position="100"/>
    </location>
</feature>
<dbReference type="RefSeq" id="WP_177209175.1">
    <property type="nucleotide sequence ID" value="NZ_FOKW01000007.1"/>
</dbReference>
<feature type="transmembrane region" description="Helical" evidence="1">
    <location>
        <begin position="39"/>
        <end position="60"/>
    </location>
</feature>
<keyword evidence="1" id="KW-0472">Membrane</keyword>